<dbReference type="Proteomes" id="UP000261111">
    <property type="component" value="Unassembled WGS sequence"/>
</dbReference>
<name>A0A3E2WVK4_9FIRM</name>
<comment type="caution">
    <text evidence="2">The sequence shown here is derived from an EMBL/GenBank/DDBJ whole genome shotgun (WGS) entry which is preliminary data.</text>
</comment>
<dbReference type="GeneID" id="93333529"/>
<dbReference type="SUPFAM" id="SSF51726">
    <property type="entry name" value="UROD/MetE-like"/>
    <property type="match status" value="1"/>
</dbReference>
<dbReference type="EMBL" id="QVIA01000012">
    <property type="protein sequence ID" value="RGC31625.1"/>
    <property type="molecule type" value="Genomic_DNA"/>
</dbReference>
<evidence type="ECO:0000313" key="3">
    <source>
        <dbReference type="Proteomes" id="UP000261111"/>
    </source>
</evidence>
<dbReference type="GO" id="GO:0004853">
    <property type="term" value="F:uroporphyrinogen decarboxylase activity"/>
    <property type="evidence" value="ECO:0007669"/>
    <property type="project" value="InterPro"/>
</dbReference>
<dbReference type="PANTHER" id="PTHR47099:SF1">
    <property type="entry name" value="METHYLCOBAMIDE:COM METHYLTRANSFERASE MTBA"/>
    <property type="match status" value="1"/>
</dbReference>
<dbReference type="AlphaFoldDB" id="A0A3E2WVK4"/>
<organism evidence="2 3">
    <name type="scientific">Hungatella hathewayi</name>
    <dbReference type="NCBI Taxonomy" id="154046"/>
    <lineage>
        <taxon>Bacteria</taxon>
        <taxon>Bacillati</taxon>
        <taxon>Bacillota</taxon>
        <taxon>Clostridia</taxon>
        <taxon>Lachnospirales</taxon>
        <taxon>Lachnospiraceae</taxon>
        <taxon>Hungatella</taxon>
    </lineage>
</organism>
<evidence type="ECO:0000313" key="2">
    <source>
        <dbReference type="EMBL" id="RGC31625.1"/>
    </source>
</evidence>
<reference evidence="2 3" key="1">
    <citation type="submission" date="2018-08" db="EMBL/GenBank/DDBJ databases">
        <title>A genome reference for cultivated species of the human gut microbiota.</title>
        <authorList>
            <person name="Zou Y."/>
            <person name="Xue W."/>
            <person name="Luo G."/>
        </authorList>
    </citation>
    <scope>NUCLEOTIDE SEQUENCE [LARGE SCALE GENOMIC DNA]</scope>
    <source>
        <strain evidence="2 3">AF19-21</strain>
    </source>
</reference>
<dbReference type="Pfam" id="PF01208">
    <property type="entry name" value="URO-D"/>
    <property type="match status" value="1"/>
</dbReference>
<dbReference type="GO" id="GO:0006779">
    <property type="term" value="P:porphyrin-containing compound biosynthetic process"/>
    <property type="evidence" value="ECO:0007669"/>
    <property type="project" value="InterPro"/>
</dbReference>
<dbReference type="RefSeq" id="WP_025655485.1">
    <property type="nucleotide sequence ID" value="NZ_QVIA01000012.1"/>
</dbReference>
<dbReference type="PANTHER" id="PTHR47099">
    <property type="entry name" value="METHYLCOBAMIDE:COM METHYLTRANSFERASE MTBA"/>
    <property type="match status" value="1"/>
</dbReference>
<dbReference type="Gene3D" id="3.20.20.210">
    <property type="match status" value="1"/>
</dbReference>
<dbReference type="InterPro" id="IPR000257">
    <property type="entry name" value="Uroporphyrinogen_deCOase"/>
</dbReference>
<dbReference type="InterPro" id="IPR038071">
    <property type="entry name" value="UROD/MetE-like_sf"/>
</dbReference>
<sequence>MTSKERVMAVFSHQIPDRIPMWCGASPDFMAKARSFLNVKNDEEVLRRFHDDFRRVYSRYAGPDKFNPDCGPINGKTKSIFGIEREGIGYGQAAAHPLANAEIEEIHTYAWPSPDWFDVSHIREDALAWKNQYAVLGGEWCPIFHDAIDLLGMENMLILMYEDPDIVHAVLSHITDFYYELSAREFEAAQGAIDIFFIGNDLGSQTGPLLGEELFRKFLYPYLKRLADLGREYGLPTMMHCCGSYAQLMPALIESGISAVQSLQPITREMQPANLKKRFGERLILNGCIDSISVLINGSIEDTVRVTRETIKCMKPGGGYILSPSHDYLLEETPVENVLAMYDTCLEDGWYTASESEQNIRSNI</sequence>
<gene>
    <name evidence="2" type="ORF">DWX41_12515</name>
</gene>
<protein>
    <recommendedName>
        <fullName evidence="1">Uroporphyrinogen decarboxylase (URO-D) domain-containing protein</fullName>
    </recommendedName>
</protein>
<accession>A0A3E2WVK4</accession>
<feature type="domain" description="Uroporphyrinogen decarboxylase (URO-D)" evidence="1">
    <location>
        <begin position="150"/>
        <end position="345"/>
    </location>
</feature>
<evidence type="ECO:0000259" key="1">
    <source>
        <dbReference type="Pfam" id="PF01208"/>
    </source>
</evidence>
<proteinExistence type="predicted"/>
<dbReference type="InterPro" id="IPR052024">
    <property type="entry name" value="Methanogen_methyltrans"/>
</dbReference>